<dbReference type="PROSITE" id="PS51296">
    <property type="entry name" value="RIESKE"/>
    <property type="match status" value="1"/>
</dbReference>
<dbReference type="InterPro" id="IPR017941">
    <property type="entry name" value="Rieske_2Fe-2S"/>
</dbReference>
<dbReference type="Pfam" id="PF00848">
    <property type="entry name" value="Ring_hydroxyl_A"/>
    <property type="match status" value="1"/>
</dbReference>
<dbReference type="InterPro" id="IPR001663">
    <property type="entry name" value="Rng_hydr_dOase-A"/>
</dbReference>
<dbReference type="PANTHER" id="PTHR43756:SF5">
    <property type="entry name" value="CHOLINE MONOOXYGENASE, CHLOROPLASTIC"/>
    <property type="match status" value="1"/>
</dbReference>
<dbReference type="PRINTS" id="PR00090">
    <property type="entry name" value="RNGDIOXGNASE"/>
</dbReference>
<gene>
    <name evidence="8" type="ORF">ACFFF7_14860</name>
</gene>
<keyword evidence="3" id="KW-0479">Metal-binding</keyword>
<accession>A0ABV6PLH5</accession>
<dbReference type="InterPro" id="IPR015879">
    <property type="entry name" value="Ring_hydroxy_dOase_asu_C_dom"/>
</dbReference>
<evidence type="ECO:0000313" key="8">
    <source>
        <dbReference type="EMBL" id="MFC0590691.1"/>
    </source>
</evidence>
<keyword evidence="9" id="KW-1185">Reference proteome</keyword>
<dbReference type="CDD" id="cd03469">
    <property type="entry name" value="Rieske_RO_Alpha_N"/>
    <property type="match status" value="1"/>
</dbReference>
<dbReference type="EMBL" id="JBHLTL010000011">
    <property type="protein sequence ID" value="MFC0590691.1"/>
    <property type="molecule type" value="Genomic_DNA"/>
</dbReference>
<dbReference type="CDD" id="cd08884">
    <property type="entry name" value="RHO_alpha_C_GbcA-like"/>
    <property type="match status" value="1"/>
</dbReference>
<keyword evidence="6" id="KW-0411">Iron-sulfur</keyword>
<dbReference type="RefSeq" id="WP_379482141.1">
    <property type="nucleotide sequence ID" value="NZ_JBHLTL010000011.1"/>
</dbReference>
<evidence type="ECO:0000256" key="5">
    <source>
        <dbReference type="ARBA" id="ARBA00023004"/>
    </source>
</evidence>
<evidence type="ECO:0000313" key="9">
    <source>
        <dbReference type="Proteomes" id="UP001589943"/>
    </source>
</evidence>
<dbReference type="PANTHER" id="PTHR43756">
    <property type="entry name" value="CHOLINE MONOOXYGENASE, CHLOROPLASTIC"/>
    <property type="match status" value="1"/>
</dbReference>
<evidence type="ECO:0000256" key="6">
    <source>
        <dbReference type="ARBA" id="ARBA00023014"/>
    </source>
</evidence>
<comment type="caution">
    <text evidence="8">The sequence shown here is derived from an EMBL/GenBank/DDBJ whole genome shotgun (WGS) entry which is preliminary data.</text>
</comment>
<keyword evidence="4 8" id="KW-0560">Oxidoreductase</keyword>
<keyword evidence="5" id="KW-0408">Iron</keyword>
<keyword evidence="2" id="KW-0001">2Fe-2S</keyword>
<evidence type="ECO:0000256" key="3">
    <source>
        <dbReference type="ARBA" id="ARBA00022723"/>
    </source>
</evidence>
<dbReference type="Proteomes" id="UP001589943">
    <property type="component" value="Unassembled WGS sequence"/>
</dbReference>
<dbReference type="SUPFAM" id="SSF50022">
    <property type="entry name" value="ISP domain"/>
    <property type="match status" value="1"/>
</dbReference>
<feature type="domain" description="Rieske" evidence="7">
    <location>
        <begin position="43"/>
        <end position="149"/>
    </location>
</feature>
<reference evidence="8 9" key="1">
    <citation type="submission" date="2024-09" db="EMBL/GenBank/DDBJ databases">
        <authorList>
            <person name="Sun Q."/>
            <person name="Mori K."/>
        </authorList>
    </citation>
    <scope>NUCLEOTIDE SEQUENCE [LARGE SCALE GENOMIC DNA]</scope>
    <source>
        <strain evidence="8 9">NCAIM B.02537</strain>
    </source>
</reference>
<keyword evidence="8" id="KW-0223">Dioxygenase</keyword>
<proteinExistence type="predicted"/>
<dbReference type="Gene3D" id="2.102.10.10">
    <property type="entry name" value="Rieske [2Fe-2S] iron-sulphur domain"/>
    <property type="match status" value="1"/>
</dbReference>
<evidence type="ECO:0000256" key="4">
    <source>
        <dbReference type="ARBA" id="ARBA00023002"/>
    </source>
</evidence>
<organism evidence="8 9">
    <name type="scientific">Novosphingobium aquiterrae</name>
    <dbReference type="NCBI Taxonomy" id="624388"/>
    <lineage>
        <taxon>Bacteria</taxon>
        <taxon>Pseudomonadati</taxon>
        <taxon>Pseudomonadota</taxon>
        <taxon>Alphaproteobacteria</taxon>
        <taxon>Sphingomonadales</taxon>
        <taxon>Sphingomonadaceae</taxon>
        <taxon>Novosphingobium</taxon>
    </lineage>
</organism>
<evidence type="ECO:0000256" key="2">
    <source>
        <dbReference type="ARBA" id="ARBA00022714"/>
    </source>
</evidence>
<dbReference type="GO" id="GO:0051213">
    <property type="term" value="F:dioxygenase activity"/>
    <property type="evidence" value="ECO:0007669"/>
    <property type="project" value="UniProtKB-KW"/>
</dbReference>
<protein>
    <submittedName>
        <fullName evidence="8">Aromatic ring-hydroxylating dioxygenase subunit alpha</fullName>
        <ecNumber evidence="8">1.14.13.-</ecNumber>
    </submittedName>
</protein>
<dbReference type="InterPro" id="IPR036922">
    <property type="entry name" value="Rieske_2Fe-2S_sf"/>
</dbReference>
<dbReference type="SUPFAM" id="SSF55961">
    <property type="entry name" value="Bet v1-like"/>
    <property type="match status" value="1"/>
</dbReference>
<evidence type="ECO:0000256" key="1">
    <source>
        <dbReference type="ARBA" id="ARBA00001962"/>
    </source>
</evidence>
<dbReference type="Pfam" id="PF00355">
    <property type="entry name" value="Rieske"/>
    <property type="match status" value="1"/>
</dbReference>
<comment type="cofactor">
    <cofactor evidence="1">
        <name>Fe cation</name>
        <dbReference type="ChEBI" id="CHEBI:24875"/>
    </cofactor>
</comment>
<evidence type="ECO:0000259" key="7">
    <source>
        <dbReference type="PROSITE" id="PS51296"/>
    </source>
</evidence>
<name>A0ABV6PLH5_9SPHN</name>
<sequence>MTDLAWTAAQFAARREGHSLPQGLYLDPRAHDFDLDAIYGNSWLMAGFECELPKPGSYMAMTVGKWPILITRNRDGEIKAFHNTCRHRGSLLCQPGSGSAARLVCPYHRWTYDLNGSLLAAGRMPADFSKADHGLKPLAIQCIAGAMFICLADTPPPIADFAAKFEAYAAPHDFKNAKLAASAVLVEYANWKLVMENARECYHCATGHPELSRTFPVGMSKHFDIGEDSRNAAFAGRMDALGMAHAAVEGHWWQVARFALNEGCVSISPDGSHLSKKLMCDKGDGDLGSMRWAIDPHLFAHATADHAFMFSCMPVGPAETHVFSKWLVHKDAVEGVDYHLDELTDLWTCTNLQDKELAENNHAGIRSPGYTPGPYSEDAEMLVMRFTDWYCDMARAYLADHVD</sequence>
<dbReference type="EC" id="1.14.13.-" evidence="8"/>
<dbReference type="Gene3D" id="3.90.380.10">
    <property type="entry name" value="Naphthalene 1,2-dioxygenase Alpha Subunit, Chain A, domain 1"/>
    <property type="match status" value="1"/>
</dbReference>